<reference evidence="7 8" key="1">
    <citation type="submission" date="2017-02" db="EMBL/GenBank/DDBJ databases">
        <authorList>
            <person name="Peterson S.W."/>
        </authorList>
    </citation>
    <scope>NUCLEOTIDE SEQUENCE [LARGE SCALE GENOMIC DNA]</scope>
    <source>
        <strain evidence="7 8">ATCC 700028</strain>
    </source>
</reference>
<dbReference type="CDD" id="cd16429">
    <property type="entry name" value="VirB10"/>
    <property type="match status" value="1"/>
</dbReference>
<keyword evidence="3 6" id="KW-0812">Transmembrane</keyword>
<organism evidence="7 8">
    <name type="scientific">Cetobacterium ceti</name>
    <dbReference type="NCBI Taxonomy" id="180163"/>
    <lineage>
        <taxon>Bacteria</taxon>
        <taxon>Fusobacteriati</taxon>
        <taxon>Fusobacteriota</taxon>
        <taxon>Fusobacteriia</taxon>
        <taxon>Fusobacteriales</taxon>
        <taxon>Fusobacteriaceae</taxon>
        <taxon>Cetobacterium</taxon>
    </lineage>
</organism>
<evidence type="ECO:0000256" key="4">
    <source>
        <dbReference type="ARBA" id="ARBA00022989"/>
    </source>
</evidence>
<keyword evidence="5 6" id="KW-0472">Membrane</keyword>
<protein>
    <submittedName>
        <fullName evidence="7">Type IV secretion system protein VirB10</fullName>
    </submittedName>
</protein>
<accession>A0A1T4QKS2</accession>
<evidence type="ECO:0000313" key="7">
    <source>
        <dbReference type="EMBL" id="SKA04276.1"/>
    </source>
</evidence>
<dbReference type="RefSeq" id="WP_078694792.1">
    <property type="nucleotide sequence ID" value="NZ_FUWX01000025.1"/>
</dbReference>
<comment type="subcellular location">
    <subcellularLocation>
        <location evidence="1">Membrane</location>
        <topology evidence="1">Single-pass membrane protein</topology>
    </subcellularLocation>
</comment>
<evidence type="ECO:0000313" key="8">
    <source>
        <dbReference type="Proteomes" id="UP000191153"/>
    </source>
</evidence>
<evidence type="ECO:0000256" key="5">
    <source>
        <dbReference type="ARBA" id="ARBA00023136"/>
    </source>
</evidence>
<evidence type="ECO:0000256" key="2">
    <source>
        <dbReference type="ARBA" id="ARBA00010265"/>
    </source>
</evidence>
<gene>
    <name evidence="7" type="ORF">SAMN02745174_02364</name>
</gene>
<evidence type="ECO:0000256" key="3">
    <source>
        <dbReference type="ARBA" id="ARBA00022692"/>
    </source>
</evidence>
<keyword evidence="8" id="KW-1185">Reference proteome</keyword>
<proteinExistence type="inferred from homology"/>
<evidence type="ECO:0000256" key="1">
    <source>
        <dbReference type="ARBA" id="ARBA00004167"/>
    </source>
</evidence>
<keyword evidence="4 6" id="KW-1133">Transmembrane helix</keyword>
<dbReference type="Proteomes" id="UP000191153">
    <property type="component" value="Unassembled WGS sequence"/>
</dbReference>
<name>A0A1T4QKS2_9FUSO</name>
<sequence length="406" mass="45444">MADKLKDEQNKNMPRTPKLNLKNVSKYIVIILLIIFGVPFIYFTLFSDSSEEKEIEAPTKIEKASEGGITKNISDNYGDKEIQDEVDRKLEEKVQEKPLEAQEKIIYVQQEAPPKTEEELFREELRKQRRERAVEARLSGFKRSDKEFINPNVGNGNNSQNPNLDPNFLASLYKQESNDPNMQDKKKKFIAESSVDEFVLRKTLTPTISKYTLKAGSILPVTMWAKVNSDNPGTILAITRENVYDSLTGIKLLIPQGAKLLGQYSSDVAFGQERVQVVFNRLTLPNGKSINLGSMIGSDLEGQSGLRDKVDTHMSRVVGSVLMSAILGAGGAITTSDNNNRNENDWQSQAGQGAGQQIMAVGNRYAEKVLNVQPTLTVRSGFRATILTTQDIVLENYNKDINYIFD</sequence>
<dbReference type="InterPro" id="IPR005498">
    <property type="entry name" value="T4SS_VirB10/TraB/TrbI"/>
</dbReference>
<evidence type="ECO:0000256" key="6">
    <source>
        <dbReference type="SAM" id="Phobius"/>
    </source>
</evidence>
<dbReference type="InterPro" id="IPR042217">
    <property type="entry name" value="T4SS_VirB10/TrbI"/>
</dbReference>
<feature type="transmembrane region" description="Helical" evidence="6">
    <location>
        <begin position="27"/>
        <end position="46"/>
    </location>
</feature>
<dbReference type="OrthoDB" id="9807354at2"/>
<comment type="similarity">
    <text evidence="2">Belongs to the TrbI/VirB10 family.</text>
</comment>
<dbReference type="EMBL" id="FUWX01000025">
    <property type="protein sequence ID" value="SKA04276.1"/>
    <property type="molecule type" value="Genomic_DNA"/>
</dbReference>
<dbReference type="Pfam" id="PF03743">
    <property type="entry name" value="TrbI"/>
    <property type="match status" value="1"/>
</dbReference>
<dbReference type="AlphaFoldDB" id="A0A1T4QKS2"/>
<dbReference type="Gene3D" id="2.40.128.260">
    <property type="entry name" value="Type IV secretion system, VirB10/TraB/TrbI"/>
    <property type="match status" value="1"/>
</dbReference>
<dbReference type="GO" id="GO:0016020">
    <property type="term" value="C:membrane"/>
    <property type="evidence" value="ECO:0007669"/>
    <property type="project" value="UniProtKB-SubCell"/>
</dbReference>
<dbReference type="STRING" id="180163.SAMN02745174_02364"/>